<organism evidence="2 3">
    <name type="scientific">Steinernema carpocapsae</name>
    <name type="common">Entomopathogenic nematode</name>
    <dbReference type="NCBI Taxonomy" id="34508"/>
    <lineage>
        <taxon>Eukaryota</taxon>
        <taxon>Metazoa</taxon>
        <taxon>Ecdysozoa</taxon>
        <taxon>Nematoda</taxon>
        <taxon>Chromadorea</taxon>
        <taxon>Rhabditida</taxon>
        <taxon>Tylenchina</taxon>
        <taxon>Panagrolaimomorpha</taxon>
        <taxon>Strongyloidoidea</taxon>
        <taxon>Steinernematidae</taxon>
        <taxon>Steinernema</taxon>
    </lineage>
</organism>
<dbReference type="STRING" id="34508.A0A4U5P0Y3"/>
<sequence length="520" mass="59260">MTAKKKKPESGSKRHRLRFWLNKEMPDDGTRKDGSSNWPAKLLKKFKKPQKKAVTLPEQHTAPNLSREASTQRDSTLTEAKNRGSAVRTDQGRAPEKSFCCDHQGERFSSSRTFKEGPSAAETSANGQGSNVTGEAKAKAKEKFDLPTKSKHEKEKAKDSKDRTSKEKPLEKRDSLRERVKNSVRKFDESLRKRKKRPEKPDSDKESNKNTDVDPSKASLKNRHLSKEFKKRKKKASEVEGKEVKEGKSKRNRKVSKRKEFREKQSTSAENSKAASSSSLLKQGDEMFPTVKRKAPPPKSPSAPSKQAPIKSVPEGNALHNNIKEKLFKEKPHTVEEKTIEKTKEDSNPNDAKDLKDTKKGCKEECEKKRLKLVKNNDNNGMLFLEDGRPFWQQKGKGIRGRQDVDPEDDLTDDELPMNAEVLLEVHLGKIKLVEMPTQQVTLDPYATLEVLESRDELFFVRNMLFSNTVRSMINLNDDATLSEKKSSQEKAKLTWKEEPTQIGVYDQRKPRNIAAEKRK</sequence>
<dbReference type="Pfam" id="PF05867">
    <property type="entry name" value="DUF851"/>
    <property type="match status" value="1"/>
</dbReference>
<feature type="compositionally biased region" description="Polar residues" evidence="1">
    <location>
        <begin position="121"/>
        <end position="133"/>
    </location>
</feature>
<dbReference type="OrthoDB" id="5867859at2759"/>
<dbReference type="Proteomes" id="UP000298663">
    <property type="component" value="Unassembled WGS sequence"/>
</dbReference>
<feature type="compositionally biased region" description="Basic and acidic residues" evidence="1">
    <location>
        <begin position="24"/>
        <end position="34"/>
    </location>
</feature>
<proteinExistence type="predicted"/>
<protein>
    <submittedName>
        <fullName evidence="2">Uncharacterized protein</fullName>
    </submittedName>
</protein>
<feature type="compositionally biased region" description="Low complexity" evidence="1">
    <location>
        <begin position="266"/>
        <end position="279"/>
    </location>
</feature>
<comment type="caution">
    <text evidence="2">The sequence shown here is derived from an EMBL/GenBank/DDBJ whole genome shotgun (WGS) entry which is preliminary data.</text>
</comment>
<gene>
    <name evidence="2" type="ORF">L596_013700</name>
</gene>
<reference evidence="2 3" key="2">
    <citation type="journal article" date="2019" name="G3 (Bethesda)">
        <title>Hybrid Assembly of the Genome of the Entomopathogenic Nematode Steinernema carpocapsae Identifies the X-Chromosome.</title>
        <authorList>
            <person name="Serra L."/>
            <person name="Macchietto M."/>
            <person name="Macias-Munoz A."/>
            <person name="McGill C.J."/>
            <person name="Rodriguez I.M."/>
            <person name="Rodriguez B."/>
            <person name="Murad R."/>
            <person name="Mortazavi A."/>
        </authorList>
    </citation>
    <scope>NUCLEOTIDE SEQUENCE [LARGE SCALE GENOMIC DNA]</scope>
    <source>
        <strain evidence="2 3">ALL</strain>
    </source>
</reference>
<feature type="compositionally biased region" description="Basic residues" evidence="1">
    <location>
        <begin position="220"/>
        <end position="235"/>
    </location>
</feature>
<feature type="compositionally biased region" description="Basic and acidic residues" evidence="1">
    <location>
        <begin position="90"/>
        <end position="106"/>
    </location>
</feature>
<feature type="compositionally biased region" description="Basic and acidic residues" evidence="1">
    <location>
        <begin position="199"/>
        <end position="215"/>
    </location>
</feature>
<feature type="compositionally biased region" description="Basic and acidic residues" evidence="1">
    <location>
        <begin position="322"/>
        <end position="356"/>
    </location>
</feature>
<evidence type="ECO:0000256" key="1">
    <source>
        <dbReference type="SAM" id="MobiDB-lite"/>
    </source>
</evidence>
<reference evidence="2 3" key="1">
    <citation type="journal article" date="2015" name="Genome Biol.">
        <title>Comparative genomics of Steinernema reveals deeply conserved gene regulatory networks.</title>
        <authorList>
            <person name="Dillman A.R."/>
            <person name="Macchietto M."/>
            <person name="Porter C.F."/>
            <person name="Rogers A."/>
            <person name="Williams B."/>
            <person name="Antoshechkin I."/>
            <person name="Lee M.M."/>
            <person name="Goodwin Z."/>
            <person name="Lu X."/>
            <person name="Lewis E.E."/>
            <person name="Goodrich-Blair H."/>
            <person name="Stock S.P."/>
            <person name="Adams B.J."/>
            <person name="Sternberg P.W."/>
            <person name="Mortazavi A."/>
        </authorList>
    </citation>
    <scope>NUCLEOTIDE SEQUENCE [LARGE SCALE GENOMIC DNA]</scope>
    <source>
        <strain evidence="2 3">ALL</strain>
    </source>
</reference>
<accession>A0A4U5P0Y3</accession>
<feature type="compositionally biased region" description="Basic residues" evidence="1">
    <location>
        <begin position="42"/>
        <end position="51"/>
    </location>
</feature>
<keyword evidence="3" id="KW-1185">Reference proteome</keyword>
<name>A0A4U5P0Y3_STECR</name>
<feature type="compositionally biased region" description="Polar residues" evidence="1">
    <location>
        <begin position="61"/>
        <end position="79"/>
    </location>
</feature>
<dbReference type="AlphaFoldDB" id="A0A4U5P0Y3"/>
<feature type="compositionally biased region" description="Basic and acidic residues" evidence="1">
    <location>
        <begin position="236"/>
        <end position="249"/>
    </location>
</feature>
<dbReference type="EMBL" id="AZBU02000003">
    <property type="protein sequence ID" value="TKR89629.1"/>
    <property type="molecule type" value="Genomic_DNA"/>
</dbReference>
<feature type="compositionally biased region" description="Basic and acidic residues" evidence="1">
    <location>
        <begin position="136"/>
        <end position="191"/>
    </location>
</feature>
<evidence type="ECO:0000313" key="3">
    <source>
        <dbReference type="Proteomes" id="UP000298663"/>
    </source>
</evidence>
<dbReference type="InterPro" id="IPR008569">
    <property type="entry name" value="DUF851"/>
</dbReference>
<feature type="region of interest" description="Disordered" evidence="1">
    <location>
        <begin position="1"/>
        <end position="356"/>
    </location>
</feature>
<evidence type="ECO:0000313" key="2">
    <source>
        <dbReference type="EMBL" id="TKR89629.1"/>
    </source>
</evidence>
<feature type="compositionally biased region" description="Basic residues" evidence="1">
    <location>
        <begin position="1"/>
        <end position="18"/>
    </location>
</feature>